<keyword evidence="5" id="KW-1185">Reference proteome</keyword>
<evidence type="ECO:0000256" key="2">
    <source>
        <dbReference type="SAM" id="SignalP"/>
    </source>
</evidence>
<dbReference type="PANTHER" id="PTHR34823:SF1">
    <property type="entry name" value="CHITIN-BINDING TYPE-4 DOMAIN-CONTAINING PROTEIN"/>
    <property type="match status" value="1"/>
</dbReference>
<protein>
    <submittedName>
        <fullName evidence="4">Chitin-binding protein</fullName>
    </submittedName>
</protein>
<proteinExistence type="predicted"/>
<dbReference type="RefSeq" id="WP_179824467.1">
    <property type="nucleotide sequence ID" value="NZ_JACCFS010000001.1"/>
</dbReference>
<organism evidence="4 5">
    <name type="scientific">Nocardiopsis aegyptia</name>
    <dbReference type="NCBI Taxonomy" id="220378"/>
    <lineage>
        <taxon>Bacteria</taxon>
        <taxon>Bacillati</taxon>
        <taxon>Actinomycetota</taxon>
        <taxon>Actinomycetes</taxon>
        <taxon>Streptosporangiales</taxon>
        <taxon>Nocardiopsidaceae</taxon>
        <taxon>Nocardiopsis</taxon>
    </lineage>
</organism>
<accession>A0A7Z0JAJ9</accession>
<feature type="domain" description="Chitin-binding type-4" evidence="3">
    <location>
        <begin position="32"/>
        <end position="169"/>
    </location>
</feature>
<dbReference type="Gene3D" id="2.70.50.50">
    <property type="entry name" value="chitin-binding protein cbp21"/>
    <property type="match status" value="1"/>
</dbReference>
<evidence type="ECO:0000259" key="3">
    <source>
        <dbReference type="Pfam" id="PF03067"/>
    </source>
</evidence>
<feature type="signal peptide" evidence="2">
    <location>
        <begin position="1"/>
        <end position="31"/>
    </location>
</feature>
<dbReference type="CDD" id="cd21177">
    <property type="entry name" value="LPMO_AA10"/>
    <property type="match status" value="1"/>
</dbReference>
<dbReference type="InterPro" id="IPR004302">
    <property type="entry name" value="Cellulose/chitin-bd_N"/>
</dbReference>
<gene>
    <name evidence="4" type="ORF">HNR10_003239</name>
</gene>
<dbReference type="InterPro" id="IPR051024">
    <property type="entry name" value="GlcNAc_Chitin_IntDeg"/>
</dbReference>
<comment type="caution">
    <text evidence="4">The sequence shown here is derived from an EMBL/GenBank/DDBJ whole genome shotgun (WGS) entry which is preliminary data.</text>
</comment>
<dbReference type="SUPFAM" id="SSF81296">
    <property type="entry name" value="E set domains"/>
    <property type="match status" value="1"/>
</dbReference>
<dbReference type="InterPro" id="IPR014756">
    <property type="entry name" value="Ig_E-set"/>
</dbReference>
<evidence type="ECO:0000313" key="4">
    <source>
        <dbReference type="EMBL" id="NYJ35358.1"/>
    </source>
</evidence>
<sequence>MTFRNRIRSASAVAAATALLFTLMPAGVASAHGYVSAPPSRQAQCAAGVVECGGIKWEPQSVEGPKGLTSCSGGNSRFSELDDDGHGWQVTPVGTSLTFTWTLTAMHSTANWEYFIGGDRIANFEDGGARPPSTVTHHVDLSGYSGQQKVLAVWNVADTANAFYACVDVNVGAA</sequence>
<dbReference type="AlphaFoldDB" id="A0A7Z0JAJ9"/>
<reference evidence="4 5" key="1">
    <citation type="submission" date="2020-07" db="EMBL/GenBank/DDBJ databases">
        <title>Sequencing the genomes of 1000 actinobacteria strains.</title>
        <authorList>
            <person name="Klenk H.-P."/>
        </authorList>
    </citation>
    <scope>NUCLEOTIDE SEQUENCE [LARGE SCALE GENOMIC DNA]</scope>
    <source>
        <strain evidence="4 5">DSM 44442</strain>
    </source>
</reference>
<feature type="chain" id="PRO_5030670478" evidence="2">
    <location>
        <begin position="32"/>
        <end position="174"/>
    </location>
</feature>
<dbReference type="EMBL" id="JACCFS010000001">
    <property type="protein sequence ID" value="NYJ35358.1"/>
    <property type="molecule type" value="Genomic_DNA"/>
</dbReference>
<dbReference type="Pfam" id="PF03067">
    <property type="entry name" value="LPMO_10"/>
    <property type="match status" value="1"/>
</dbReference>
<dbReference type="Proteomes" id="UP000572051">
    <property type="component" value="Unassembled WGS sequence"/>
</dbReference>
<name>A0A7Z0JAJ9_9ACTN</name>
<keyword evidence="1 2" id="KW-0732">Signal</keyword>
<evidence type="ECO:0000256" key="1">
    <source>
        <dbReference type="ARBA" id="ARBA00022729"/>
    </source>
</evidence>
<evidence type="ECO:0000313" key="5">
    <source>
        <dbReference type="Proteomes" id="UP000572051"/>
    </source>
</evidence>
<dbReference type="PANTHER" id="PTHR34823">
    <property type="entry name" value="GLCNAC-BINDING PROTEIN A"/>
    <property type="match status" value="1"/>
</dbReference>